<feature type="compositionally biased region" description="Polar residues" evidence="1">
    <location>
        <begin position="43"/>
        <end position="56"/>
    </location>
</feature>
<accession>A0A9P8QSG6</accession>
<protein>
    <submittedName>
        <fullName evidence="2">Uncharacterized protein</fullName>
    </submittedName>
</protein>
<evidence type="ECO:0000313" key="3">
    <source>
        <dbReference type="Proteomes" id="UP000827724"/>
    </source>
</evidence>
<organism evidence="2 3">
    <name type="scientific">Trichoderma cornu-damae</name>
    <dbReference type="NCBI Taxonomy" id="654480"/>
    <lineage>
        <taxon>Eukaryota</taxon>
        <taxon>Fungi</taxon>
        <taxon>Dikarya</taxon>
        <taxon>Ascomycota</taxon>
        <taxon>Pezizomycotina</taxon>
        <taxon>Sordariomycetes</taxon>
        <taxon>Hypocreomycetidae</taxon>
        <taxon>Hypocreales</taxon>
        <taxon>Hypocreaceae</taxon>
        <taxon>Trichoderma</taxon>
    </lineage>
</organism>
<comment type="caution">
    <text evidence="2">The sequence shown here is derived from an EMBL/GenBank/DDBJ whole genome shotgun (WGS) entry which is preliminary data.</text>
</comment>
<sequence>MWIKISLKMTDSRHMLRKHEAEWAVEGGYFQGVVWSGGAPKGTHSSFSAESSTWGNNGEGMT</sequence>
<evidence type="ECO:0000313" key="2">
    <source>
        <dbReference type="EMBL" id="KAH6608910.1"/>
    </source>
</evidence>
<keyword evidence="3" id="KW-1185">Reference proteome</keyword>
<gene>
    <name evidence="2" type="ORF">Trco_002256</name>
</gene>
<proteinExistence type="predicted"/>
<dbReference type="AlphaFoldDB" id="A0A9P8QSG6"/>
<dbReference type="Proteomes" id="UP000827724">
    <property type="component" value="Unassembled WGS sequence"/>
</dbReference>
<feature type="region of interest" description="Disordered" evidence="1">
    <location>
        <begin position="41"/>
        <end position="62"/>
    </location>
</feature>
<name>A0A9P8QSG6_9HYPO</name>
<evidence type="ECO:0000256" key="1">
    <source>
        <dbReference type="SAM" id="MobiDB-lite"/>
    </source>
</evidence>
<reference evidence="2" key="1">
    <citation type="submission" date="2021-08" db="EMBL/GenBank/DDBJ databases">
        <title>Chromosome-Level Trichoderma cornu-damae using Hi-C Data.</title>
        <authorList>
            <person name="Kim C.S."/>
        </authorList>
    </citation>
    <scope>NUCLEOTIDE SEQUENCE</scope>
    <source>
        <strain evidence="2">KA19-0412C</strain>
    </source>
</reference>
<dbReference type="EMBL" id="JAIWOZ010000002">
    <property type="protein sequence ID" value="KAH6608910.1"/>
    <property type="molecule type" value="Genomic_DNA"/>
</dbReference>